<dbReference type="InterPro" id="IPR003450">
    <property type="entry name" value="Replication_origin-bd"/>
</dbReference>
<comment type="caution">
    <text evidence="2">The sequence shown here is derived from an EMBL/GenBank/DDBJ whole genome shotgun (WGS) entry which is preliminary data.</text>
</comment>
<dbReference type="GO" id="GO:0003688">
    <property type="term" value="F:DNA replication origin binding"/>
    <property type="evidence" value="ECO:0007669"/>
    <property type="project" value="InterPro"/>
</dbReference>
<dbReference type="Pfam" id="PF02399">
    <property type="entry name" value="Herpes_ori_bp"/>
    <property type="match status" value="1"/>
</dbReference>
<dbReference type="AlphaFoldDB" id="A0A8H3KXU8"/>
<accession>A0A8H3KXU8</accession>
<protein>
    <submittedName>
        <fullName evidence="2">Origin of replication binding protein-domain-containing protein</fullName>
    </submittedName>
</protein>
<dbReference type="EMBL" id="BLAL01000016">
    <property type="protein sequence ID" value="GES75347.1"/>
    <property type="molecule type" value="Genomic_DNA"/>
</dbReference>
<dbReference type="GO" id="GO:0006260">
    <property type="term" value="P:DNA replication"/>
    <property type="evidence" value="ECO:0007669"/>
    <property type="project" value="InterPro"/>
</dbReference>
<reference evidence="2" key="1">
    <citation type="submission" date="2019-10" db="EMBL/GenBank/DDBJ databases">
        <title>Conservation and host-specific expression of non-tandemly repeated heterogenous ribosome RNA gene in arbuscular mycorrhizal fungi.</title>
        <authorList>
            <person name="Maeda T."/>
            <person name="Kobayashi Y."/>
            <person name="Nakagawa T."/>
            <person name="Ezawa T."/>
            <person name="Yamaguchi K."/>
            <person name="Bino T."/>
            <person name="Nishimoto Y."/>
            <person name="Shigenobu S."/>
            <person name="Kawaguchi M."/>
        </authorList>
    </citation>
    <scope>NUCLEOTIDE SEQUENCE</scope>
    <source>
        <strain evidence="2">HR1</strain>
    </source>
</reference>
<evidence type="ECO:0000259" key="1">
    <source>
        <dbReference type="Pfam" id="PF02399"/>
    </source>
</evidence>
<organism evidence="2 3">
    <name type="scientific">Rhizophagus clarus</name>
    <dbReference type="NCBI Taxonomy" id="94130"/>
    <lineage>
        <taxon>Eukaryota</taxon>
        <taxon>Fungi</taxon>
        <taxon>Fungi incertae sedis</taxon>
        <taxon>Mucoromycota</taxon>
        <taxon>Glomeromycotina</taxon>
        <taxon>Glomeromycetes</taxon>
        <taxon>Glomerales</taxon>
        <taxon>Glomeraceae</taxon>
        <taxon>Rhizophagus</taxon>
    </lineage>
</organism>
<dbReference type="GO" id="GO:0005524">
    <property type="term" value="F:ATP binding"/>
    <property type="evidence" value="ECO:0007669"/>
    <property type="project" value="InterPro"/>
</dbReference>
<evidence type="ECO:0000313" key="2">
    <source>
        <dbReference type="EMBL" id="GES75347.1"/>
    </source>
</evidence>
<gene>
    <name evidence="2" type="ORF">RCL2_000278900</name>
</gene>
<name>A0A8H3KXU8_9GLOM</name>
<proteinExistence type="predicted"/>
<dbReference type="OrthoDB" id="2422437at2759"/>
<feature type="domain" description="Replication origin-binding protein" evidence="1">
    <location>
        <begin position="10"/>
        <end position="97"/>
    </location>
</feature>
<evidence type="ECO:0000313" key="3">
    <source>
        <dbReference type="Proteomes" id="UP000615446"/>
    </source>
</evidence>
<dbReference type="Proteomes" id="UP000615446">
    <property type="component" value="Unassembled WGS sequence"/>
</dbReference>
<sequence>MQGDLSINEWVIIIIQVESLFRIEFSVCSFVAILDEANTIMRQMSSGTNAQESENAMRDVLRSVRHVLAMDAFANKSTLAFLKIYRGEDIRIIDNRYQPRVGETVEFIYDSNSGAEAMRIGYDLLRQGKRVTFVSTGVVMARALAEKASKLFKSDNLPVRAPYTNTVEAGISFEVTGHFDIVIAITNIATLIHVEALAQMLYRIHDCSRRIVSLFYQKNSNELFCPPGRENIQAELTSARPNNLPTAIKGHRKWNNNTISYKVDEFPAIITFIEVEHQKCLFARYFIEKLCKNCKRIRNEVRVEALVIKETDFNAVATLRNLSLEEAEVLKFNQKRSIADTMALKHFYMQNLYCKDMKIEDWNNICNRKFVENFSHDEKNTIKGLKAEENIQWEITCHRAEKNLKKSVTEDLRFTGIDDKHILSGSIVSEAFAQSCERFIEIQNQSLSLFGFKSHAKTTPDLNSAIKAINAIAGNCTGFRDKGAPELPPYRLKTDNDIQELFDSIG</sequence>